<organism evidence="1 3">
    <name type="scientific">Candidatus Chlorohelix allophototropha</name>
    <dbReference type="NCBI Taxonomy" id="3003348"/>
    <lineage>
        <taxon>Bacteria</taxon>
        <taxon>Bacillati</taxon>
        <taxon>Chloroflexota</taxon>
        <taxon>Chloroflexia</taxon>
        <taxon>Candidatus Chloroheliales</taxon>
        <taxon>Candidatus Chloroheliaceae</taxon>
        <taxon>Candidatus Chlorohelix</taxon>
    </lineage>
</organism>
<evidence type="ECO:0000313" key="4">
    <source>
        <dbReference type="Proteomes" id="UP001431572"/>
    </source>
</evidence>
<accession>A0A8T7LZI8</accession>
<reference evidence="1 3" key="1">
    <citation type="submission" date="2020-06" db="EMBL/GenBank/DDBJ databases">
        <title>Anoxygenic phototrophic Chloroflexota member uses a Type I reaction center.</title>
        <authorList>
            <person name="Tsuji J.M."/>
            <person name="Shaw N.A."/>
            <person name="Nagashima S."/>
            <person name="Venkiteswaran J."/>
            <person name="Schiff S.L."/>
            <person name="Hanada S."/>
            <person name="Tank M."/>
            <person name="Neufeld J.D."/>
        </authorList>
    </citation>
    <scope>NUCLEOTIDE SEQUENCE [LARGE SCALE GENOMIC DNA]</scope>
    <source>
        <strain evidence="1">L227-S17</strain>
    </source>
</reference>
<proteinExistence type="predicted"/>
<name>A0A8T7LZI8_9CHLR</name>
<dbReference type="EMBL" id="JACATZ010000001">
    <property type="protein sequence ID" value="NWJ46447.1"/>
    <property type="molecule type" value="Genomic_DNA"/>
</dbReference>
<dbReference type="EMBL" id="CP128399">
    <property type="protein sequence ID" value="WJW65815.1"/>
    <property type="molecule type" value="Genomic_DNA"/>
</dbReference>
<dbReference type="AlphaFoldDB" id="A0A8T7LZI8"/>
<reference evidence="2" key="2">
    <citation type="journal article" date="2024" name="Nature">
        <title>Anoxygenic phototroph of the Chloroflexota uses a type I reaction centre.</title>
        <authorList>
            <person name="Tsuji J.M."/>
            <person name="Shaw N.A."/>
            <person name="Nagashima S."/>
            <person name="Venkiteswaran J.J."/>
            <person name="Schiff S.L."/>
            <person name="Watanabe T."/>
            <person name="Fukui M."/>
            <person name="Hanada S."/>
            <person name="Tank M."/>
            <person name="Neufeld J.D."/>
        </authorList>
    </citation>
    <scope>NUCLEOTIDE SEQUENCE</scope>
    <source>
        <strain evidence="2">L227-S17</strain>
    </source>
</reference>
<sequence>MGRKKHTVVVETERSQQAFEAYWALGASRSQVKLQEKFKADRAKGIAVPTVNIRQISDWSAKYGWQNKIRVRVAEELERERIAARKEKEKDQDQARKIRRGLLNQFIKIFNEAEKNLKPDKISWTTAIEALRLILQESRAEFDDMPTVKVQANEMTKDELINAINERLARLQANSNNQ</sequence>
<dbReference type="RefSeq" id="WP_341467700.1">
    <property type="nucleotide sequence ID" value="NZ_CP128399.1"/>
</dbReference>
<protein>
    <submittedName>
        <fullName evidence="1">Uncharacterized protein</fullName>
    </submittedName>
</protein>
<dbReference type="Proteomes" id="UP001431572">
    <property type="component" value="Chromosome 1"/>
</dbReference>
<dbReference type="Proteomes" id="UP000521676">
    <property type="component" value="Unassembled WGS sequence"/>
</dbReference>
<gene>
    <name evidence="1" type="ORF">HXX08_11260</name>
    <name evidence="2" type="ORF">OZ401_001594</name>
</gene>
<keyword evidence="4" id="KW-1185">Reference proteome</keyword>
<evidence type="ECO:0000313" key="1">
    <source>
        <dbReference type="EMBL" id="NWJ46447.1"/>
    </source>
</evidence>
<evidence type="ECO:0000313" key="3">
    <source>
        <dbReference type="Proteomes" id="UP000521676"/>
    </source>
</evidence>
<evidence type="ECO:0000313" key="2">
    <source>
        <dbReference type="EMBL" id="WJW65815.1"/>
    </source>
</evidence>